<evidence type="ECO:0000313" key="2">
    <source>
        <dbReference type="EMBL" id="MFC0622741.1"/>
    </source>
</evidence>
<feature type="transmembrane region" description="Helical" evidence="1">
    <location>
        <begin position="67"/>
        <end position="86"/>
    </location>
</feature>
<proteinExistence type="predicted"/>
<feature type="transmembrane region" description="Helical" evidence="1">
    <location>
        <begin position="43"/>
        <end position="60"/>
    </location>
</feature>
<keyword evidence="1" id="KW-1133">Transmembrane helix</keyword>
<evidence type="ECO:0008006" key="4">
    <source>
        <dbReference type="Google" id="ProtNLM"/>
    </source>
</evidence>
<gene>
    <name evidence="2" type="ORF">ACFFGN_01620</name>
</gene>
<keyword evidence="1" id="KW-0812">Transmembrane</keyword>
<organism evidence="2 3">
    <name type="scientific">Kribbella deserti</name>
    <dbReference type="NCBI Taxonomy" id="1926257"/>
    <lineage>
        <taxon>Bacteria</taxon>
        <taxon>Bacillati</taxon>
        <taxon>Actinomycetota</taxon>
        <taxon>Actinomycetes</taxon>
        <taxon>Propionibacteriales</taxon>
        <taxon>Kribbellaceae</taxon>
        <taxon>Kribbella</taxon>
    </lineage>
</organism>
<sequence length="260" mass="28318">MSAATTPSITGDRLTRKVRRIAAELPELGRIRHVEANPPSPKAWWITAGFLLLCTAGVFSDSRSVSGALAVLAAWVMLTWIIMAYLGGEKVVVLDRGLLIGSFAPFLRPHVVLFSQFEIGSITAVRPGWRVGRMLPGRGMLATGRTAVWAWNGVAFVAPLGPVARRKWVDASGFFTAGVEPRMAVLWWFGTWRQPDRLVLALESALVDQGYPVAGLSQHVLPMVPISGNPADAQAQIPRLVAAFQPPGIRRCLETLYELD</sequence>
<protein>
    <recommendedName>
        <fullName evidence="4">PH domain-containing protein</fullName>
    </recommendedName>
</protein>
<comment type="caution">
    <text evidence="2">The sequence shown here is derived from an EMBL/GenBank/DDBJ whole genome shotgun (WGS) entry which is preliminary data.</text>
</comment>
<evidence type="ECO:0000313" key="3">
    <source>
        <dbReference type="Proteomes" id="UP001589890"/>
    </source>
</evidence>
<keyword evidence="1" id="KW-0472">Membrane</keyword>
<accession>A0ABV6QDQ0</accession>
<evidence type="ECO:0000256" key="1">
    <source>
        <dbReference type="SAM" id="Phobius"/>
    </source>
</evidence>
<dbReference type="EMBL" id="JBHLTC010000001">
    <property type="protein sequence ID" value="MFC0622741.1"/>
    <property type="molecule type" value="Genomic_DNA"/>
</dbReference>
<reference evidence="2 3" key="1">
    <citation type="submission" date="2024-09" db="EMBL/GenBank/DDBJ databases">
        <authorList>
            <person name="Sun Q."/>
            <person name="Mori K."/>
        </authorList>
    </citation>
    <scope>NUCLEOTIDE SEQUENCE [LARGE SCALE GENOMIC DNA]</scope>
    <source>
        <strain evidence="2 3">CGMCC 1.15906</strain>
    </source>
</reference>
<keyword evidence="3" id="KW-1185">Reference proteome</keyword>
<dbReference type="RefSeq" id="WP_380043418.1">
    <property type="nucleotide sequence ID" value="NZ_JBHLTC010000001.1"/>
</dbReference>
<name>A0ABV6QDQ0_9ACTN</name>
<dbReference type="Proteomes" id="UP001589890">
    <property type="component" value="Unassembled WGS sequence"/>
</dbReference>